<protein>
    <submittedName>
        <fullName evidence="1">Uncharacterized protein</fullName>
    </submittedName>
</protein>
<evidence type="ECO:0000313" key="2">
    <source>
        <dbReference type="Proteomes" id="UP001458880"/>
    </source>
</evidence>
<dbReference type="EMBL" id="JASPKY010000059">
    <property type="protein sequence ID" value="KAK9744387.1"/>
    <property type="molecule type" value="Genomic_DNA"/>
</dbReference>
<gene>
    <name evidence="1" type="ORF">QE152_g7805</name>
</gene>
<name>A0AAW1ME18_POPJA</name>
<comment type="caution">
    <text evidence="1">The sequence shown here is derived from an EMBL/GenBank/DDBJ whole genome shotgun (WGS) entry which is preliminary data.</text>
</comment>
<sequence>MGRNSFAEPRIDWLWKLFPLNLLEEMSGSSSEKKKIAVNICLLSAKFVVYLRRKDMKHSTSQSNNELN</sequence>
<reference evidence="1 2" key="1">
    <citation type="journal article" date="2024" name="BMC Genomics">
        <title>De novo assembly and annotation of Popillia japonica's genome with initial clues to its potential as an invasive pest.</title>
        <authorList>
            <person name="Cucini C."/>
            <person name="Boschi S."/>
            <person name="Funari R."/>
            <person name="Cardaioli E."/>
            <person name="Iannotti N."/>
            <person name="Marturano G."/>
            <person name="Paoli F."/>
            <person name="Bruttini M."/>
            <person name="Carapelli A."/>
            <person name="Frati F."/>
            <person name="Nardi F."/>
        </authorList>
    </citation>
    <scope>NUCLEOTIDE SEQUENCE [LARGE SCALE GENOMIC DNA]</scope>
    <source>
        <strain evidence="1">DMR45628</strain>
    </source>
</reference>
<keyword evidence="2" id="KW-1185">Reference proteome</keyword>
<organism evidence="1 2">
    <name type="scientific">Popillia japonica</name>
    <name type="common">Japanese beetle</name>
    <dbReference type="NCBI Taxonomy" id="7064"/>
    <lineage>
        <taxon>Eukaryota</taxon>
        <taxon>Metazoa</taxon>
        <taxon>Ecdysozoa</taxon>
        <taxon>Arthropoda</taxon>
        <taxon>Hexapoda</taxon>
        <taxon>Insecta</taxon>
        <taxon>Pterygota</taxon>
        <taxon>Neoptera</taxon>
        <taxon>Endopterygota</taxon>
        <taxon>Coleoptera</taxon>
        <taxon>Polyphaga</taxon>
        <taxon>Scarabaeiformia</taxon>
        <taxon>Scarabaeidae</taxon>
        <taxon>Rutelinae</taxon>
        <taxon>Popillia</taxon>
    </lineage>
</organism>
<evidence type="ECO:0000313" key="1">
    <source>
        <dbReference type="EMBL" id="KAK9744387.1"/>
    </source>
</evidence>
<dbReference type="Proteomes" id="UP001458880">
    <property type="component" value="Unassembled WGS sequence"/>
</dbReference>
<proteinExistence type="predicted"/>
<dbReference type="AlphaFoldDB" id="A0AAW1ME18"/>
<accession>A0AAW1ME18</accession>